<dbReference type="SUPFAM" id="SSF103473">
    <property type="entry name" value="MFS general substrate transporter"/>
    <property type="match status" value="1"/>
</dbReference>
<keyword evidence="4 7" id="KW-0812">Transmembrane</keyword>
<dbReference type="InterPro" id="IPR020846">
    <property type="entry name" value="MFS_dom"/>
</dbReference>
<evidence type="ECO:0000256" key="1">
    <source>
        <dbReference type="ARBA" id="ARBA00004651"/>
    </source>
</evidence>
<feature type="transmembrane region" description="Helical" evidence="7">
    <location>
        <begin position="288"/>
        <end position="306"/>
    </location>
</feature>
<keyword evidence="5 7" id="KW-1133">Transmembrane helix</keyword>
<dbReference type="InterPro" id="IPR036259">
    <property type="entry name" value="MFS_trans_sf"/>
</dbReference>
<feature type="transmembrane region" description="Helical" evidence="7">
    <location>
        <begin position="202"/>
        <end position="218"/>
    </location>
</feature>
<dbReference type="GO" id="GO:0005886">
    <property type="term" value="C:plasma membrane"/>
    <property type="evidence" value="ECO:0007669"/>
    <property type="project" value="UniProtKB-SubCell"/>
</dbReference>
<dbReference type="PROSITE" id="PS50850">
    <property type="entry name" value="MFS"/>
    <property type="match status" value="1"/>
</dbReference>
<proteinExistence type="predicted"/>
<name>A0A8J3N5M3_9CHLR</name>
<evidence type="ECO:0000313" key="10">
    <source>
        <dbReference type="Proteomes" id="UP000597444"/>
    </source>
</evidence>
<feature type="transmembrane region" description="Helical" evidence="7">
    <location>
        <begin position="251"/>
        <end position="276"/>
    </location>
</feature>
<dbReference type="PANTHER" id="PTHR23513">
    <property type="entry name" value="INTEGRAL MEMBRANE EFFLUX PROTEIN-RELATED"/>
    <property type="match status" value="1"/>
</dbReference>
<sequence>MHWTNNEYEQEIHSDKEALVSAKEPVSTVKAHDPYFALRFRDFRLFLIASFVGSLGTQMVYIAIGWELYERSDSALVLGGVGLAQVLPVILLSLPAGHIADRFHRQTILVLSQALAVLTSLWLAWLSYTHSSIALVYACLALGGVAMAFNGPAAESILAHTVPEEAYTNASTWASSSWQLASVVGPTLGGFAIAVFRSATPVYALNTLAGLIITYLLIQLRVRQRPVHQSEPQTTLSSLAEGLRFLSKTQVILAAITLDLFAVLFGGATTLLPIYAQDILHVGPTGLGWLRAAPSIGALVIAFILTRRPPFKKAGRTLLLAVAGFGAATIIFGISRSFWLSLAMLFVLGGLDNISVVIRNTLLLVRTPDAMRGRVSAVNALFVTASNELGGFESGLAAQFLGPVVTVAGGGVGTILVVILVALLWPEMRRLGTLIEPKS</sequence>
<dbReference type="Gene3D" id="1.20.1250.20">
    <property type="entry name" value="MFS general substrate transporter like domains"/>
    <property type="match status" value="1"/>
</dbReference>
<keyword evidence="10" id="KW-1185">Reference proteome</keyword>
<organism evidence="9 10">
    <name type="scientific">Reticulibacter mediterranei</name>
    <dbReference type="NCBI Taxonomy" id="2778369"/>
    <lineage>
        <taxon>Bacteria</taxon>
        <taxon>Bacillati</taxon>
        <taxon>Chloroflexota</taxon>
        <taxon>Ktedonobacteria</taxon>
        <taxon>Ktedonobacterales</taxon>
        <taxon>Reticulibacteraceae</taxon>
        <taxon>Reticulibacter</taxon>
    </lineage>
</organism>
<evidence type="ECO:0000256" key="6">
    <source>
        <dbReference type="ARBA" id="ARBA00023136"/>
    </source>
</evidence>
<comment type="caution">
    <text evidence="9">The sequence shown here is derived from an EMBL/GenBank/DDBJ whole genome shotgun (WGS) entry which is preliminary data.</text>
</comment>
<feature type="transmembrane region" description="Helical" evidence="7">
    <location>
        <begin position="318"/>
        <end position="339"/>
    </location>
</feature>
<evidence type="ECO:0000256" key="3">
    <source>
        <dbReference type="ARBA" id="ARBA00022475"/>
    </source>
</evidence>
<feature type="transmembrane region" description="Helical" evidence="7">
    <location>
        <begin position="45"/>
        <end position="64"/>
    </location>
</feature>
<protein>
    <submittedName>
        <fullName evidence="9">MFS transporter</fullName>
    </submittedName>
</protein>
<dbReference type="GO" id="GO:0022857">
    <property type="term" value="F:transmembrane transporter activity"/>
    <property type="evidence" value="ECO:0007669"/>
    <property type="project" value="InterPro"/>
</dbReference>
<feature type="domain" description="Major facilitator superfamily (MFS) profile" evidence="8">
    <location>
        <begin position="42"/>
        <end position="429"/>
    </location>
</feature>
<keyword evidence="2" id="KW-0813">Transport</keyword>
<feature type="transmembrane region" description="Helical" evidence="7">
    <location>
        <begin position="108"/>
        <end position="128"/>
    </location>
</feature>
<reference evidence="9" key="1">
    <citation type="submission" date="2020-10" db="EMBL/GenBank/DDBJ databases">
        <title>Taxonomic study of unclassified bacteria belonging to the class Ktedonobacteria.</title>
        <authorList>
            <person name="Yabe S."/>
            <person name="Wang C.M."/>
            <person name="Zheng Y."/>
            <person name="Sakai Y."/>
            <person name="Cavaletti L."/>
            <person name="Monciardini P."/>
            <person name="Donadio S."/>
        </authorList>
    </citation>
    <scope>NUCLEOTIDE SEQUENCE</scope>
    <source>
        <strain evidence="9">ID150040</strain>
    </source>
</reference>
<dbReference type="InterPro" id="IPR010290">
    <property type="entry name" value="TM_effector"/>
</dbReference>
<evidence type="ECO:0000256" key="2">
    <source>
        <dbReference type="ARBA" id="ARBA00022448"/>
    </source>
</evidence>
<keyword evidence="3" id="KW-1003">Cell membrane</keyword>
<comment type="subcellular location">
    <subcellularLocation>
        <location evidence="1">Cell membrane</location>
        <topology evidence="1">Multi-pass membrane protein</topology>
    </subcellularLocation>
</comment>
<feature type="transmembrane region" description="Helical" evidence="7">
    <location>
        <begin position="178"/>
        <end position="196"/>
    </location>
</feature>
<dbReference type="Pfam" id="PF05977">
    <property type="entry name" value="MFS_3"/>
    <property type="match status" value="1"/>
</dbReference>
<evidence type="ECO:0000313" key="9">
    <source>
        <dbReference type="EMBL" id="GHO95297.1"/>
    </source>
</evidence>
<dbReference type="AlphaFoldDB" id="A0A8J3N5M3"/>
<evidence type="ECO:0000259" key="8">
    <source>
        <dbReference type="PROSITE" id="PS50850"/>
    </source>
</evidence>
<evidence type="ECO:0000256" key="5">
    <source>
        <dbReference type="ARBA" id="ARBA00022989"/>
    </source>
</evidence>
<evidence type="ECO:0000256" key="7">
    <source>
        <dbReference type="SAM" id="Phobius"/>
    </source>
</evidence>
<dbReference type="Proteomes" id="UP000597444">
    <property type="component" value="Unassembled WGS sequence"/>
</dbReference>
<accession>A0A8J3N5M3</accession>
<keyword evidence="6 7" id="KW-0472">Membrane</keyword>
<feature type="transmembrane region" description="Helical" evidence="7">
    <location>
        <begin position="76"/>
        <end position="96"/>
    </location>
</feature>
<dbReference type="PANTHER" id="PTHR23513:SF9">
    <property type="entry name" value="ENTEROBACTIN EXPORTER ENTS"/>
    <property type="match status" value="1"/>
</dbReference>
<dbReference type="EMBL" id="BNJK01000001">
    <property type="protein sequence ID" value="GHO95297.1"/>
    <property type="molecule type" value="Genomic_DNA"/>
</dbReference>
<feature type="transmembrane region" description="Helical" evidence="7">
    <location>
        <begin position="400"/>
        <end position="425"/>
    </location>
</feature>
<evidence type="ECO:0000256" key="4">
    <source>
        <dbReference type="ARBA" id="ARBA00022692"/>
    </source>
</evidence>
<feature type="transmembrane region" description="Helical" evidence="7">
    <location>
        <begin position="134"/>
        <end position="158"/>
    </location>
</feature>
<dbReference type="CDD" id="cd06173">
    <property type="entry name" value="MFS_MefA_like"/>
    <property type="match status" value="1"/>
</dbReference>
<dbReference type="RefSeq" id="WP_236064995.1">
    <property type="nucleotide sequence ID" value="NZ_BNJK01000001.1"/>
</dbReference>
<gene>
    <name evidence="9" type="primary">entS</name>
    <name evidence="9" type="ORF">KSF_053450</name>
</gene>